<dbReference type="EMBL" id="HG725512">
    <property type="protein sequence ID" value="CDJ68187.1"/>
    <property type="molecule type" value="Genomic_DNA"/>
</dbReference>
<evidence type="ECO:0000313" key="5">
    <source>
        <dbReference type="EMBL" id="CDJ68187.1"/>
    </source>
</evidence>
<dbReference type="GeneID" id="25475125"/>
<reference evidence="5" key="1">
    <citation type="submission" date="2013-10" db="EMBL/GenBank/DDBJ databases">
        <title>Genomic analysis of the causative agents of coccidiosis in chickens.</title>
        <authorList>
            <person name="Reid A.J."/>
            <person name="Blake D."/>
            <person name="Billington K."/>
            <person name="Browne H."/>
            <person name="Dunn M."/>
            <person name="Hung S."/>
            <person name="Kawahara F."/>
            <person name="Miranda-Saavedra D."/>
            <person name="Mourier T."/>
            <person name="Nagra H."/>
            <person name="Otto T.D."/>
            <person name="Rawlings N."/>
            <person name="Sanchez A."/>
            <person name="Sanders M."/>
            <person name="Subramaniam C."/>
            <person name="Tay Y."/>
            <person name="Dear P."/>
            <person name="Doerig C."/>
            <person name="Gruber A."/>
            <person name="Parkinson J."/>
            <person name="Shirley M."/>
            <person name="Wan K.L."/>
            <person name="Berriman M."/>
            <person name="Tomley F."/>
            <person name="Pain A."/>
        </authorList>
    </citation>
    <scope>NUCLEOTIDE SEQUENCE [LARGE SCALE GENOMIC DNA]</scope>
    <source>
        <strain evidence="5">Houghton</strain>
    </source>
</reference>
<feature type="signal peptide" evidence="4">
    <location>
        <begin position="1"/>
        <end position="20"/>
    </location>
</feature>
<keyword evidence="3" id="KW-0812">Transmembrane</keyword>
<proteinExistence type="predicted"/>
<name>U6MVE4_9EIME</name>
<keyword evidence="6" id="KW-1185">Reference proteome</keyword>
<dbReference type="OrthoDB" id="348077at2759"/>
<dbReference type="VEuPathDB" id="ToxoDB:ENH_00049760"/>
<keyword evidence="1" id="KW-0175">Coiled coil</keyword>
<evidence type="ECO:0000313" key="6">
    <source>
        <dbReference type="Proteomes" id="UP000030754"/>
    </source>
</evidence>
<dbReference type="RefSeq" id="XP_013436654.1">
    <property type="nucleotide sequence ID" value="XM_013581200.1"/>
</dbReference>
<gene>
    <name evidence="5" type="ORF">ENH_00049760</name>
</gene>
<dbReference type="Proteomes" id="UP000030754">
    <property type="component" value="Unassembled WGS sequence"/>
</dbReference>
<feature type="transmembrane region" description="Helical" evidence="3">
    <location>
        <begin position="175"/>
        <end position="192"/>
    </location>
</feature>
<feature type="region of interest" description="Disordered" evidence="2">
    <location>
        <begin position="29"/>
        <end position="84"/>
    </location>
</feature>
<evidence type="ECO:0000256" key="4">
    <source>
        <dbReference type="SAM" id="SignalP"/>
    </source>
</evidence>
<keyword evidence="3" id="KW-0472">Membrane</keyword>
<feature type="chain" id="PRO_5004676961" evidence="4">
    <location>
        <begin position="21"/>
        <end position="573"/>
    </location>
</feature>
<reference evidence="5" key="2">
    <citation type="submission" date="2013-10" db="EMBL/GenBank/DDBJ databases">
        <authorList>
            <person name="Aslett M."/>
        </authorList>
    </citation>
    <scope>NUCLEOTIDE SEQUENCE [LARGE SCALE GENOMIC DNA]</scope>
    <source>
        <strain evidence="5">Houghton</strain>
    </source>
</reference>
<keyword evidence="4" id="KW-0732">Signal</keyword>
<evidence type="ECO:0000256" key="3">
    <source>
        <dbReference type="SAM" id="Phobius"/>
    </source>
</evidence>
<organism evidence="5 6">
    <name type="scientific">Eimeria necatrix</name>
    <dbReference type="NCBI Taxonomy" id="51315"/>
    <lineage>
        <taxon>Eukaryota</taxon>
        <taxon>Sar</taxon>
        <taxon>Alveolata</taxon>
        <taxon>Apicomplexa</taxon>
        <taxon>Conoidasida</taxon>
        <taxon>Coccidia</taxon>
        <taxon>Eucoccidiorida</taxon>
        <taxon>Eimeriorina</taxon>
        <taxon>Eimeriidae</taxon>
        <taxon>Eimeria</taxon>
    </lineage>
</organism>
<protein>
    <submittedName>
        <fullName evidence="5">Uncharacterized protein</fullName>
    </submittedName>
</protein>
<sequence>MLKKTGIALAGLLLSSAVSAQRSLADGLEDRFEGPPIFPRSAAATAEEAASFDGPAGQSERVSQPTAREESPPAAALESVEPRVKAQHKELTERFWIPTSAVNQNRKLHPPPSGANLSVAIKGAGKNQRERWRHDLRSSTLTHALRNASTHLGRMSRRVYQRGEDYWKSPKRRRALVYFSIVGVIMVLVAYAEHKSNMLSVEAQQLAERDSFVEKIEREVAAEAEAVNAEVEELTAKKNENEQAGKELEAEEDAMKRRKESLRDKAAVLQEHQLILRVREAKAQLASPNELEVMGTAAGRKAVLEKLSAIKEEANRLFWNEEALRAREDTAMTKLARLEAEVRSKYHTVLRIMSLDERSPAMKQQTLRLKEELRNSVASLEILVHQTMLLLSEDMWAARAENKLLKNPAAKAQLLQNLEAEWMTQLDHQERLTIMQDASIGSLGQTRSQIQQTKRALEQVTTSEEQKRLEDRLYSLQTAELYHESYLRVVDSEINIQLDKQAWLTKMRGLVEEAEKRAKERLKAWSTPEAARAEISGYIEAIEGLLSCLDDKLALCYNIHRTWREKWTQVNSV</sequence>
<evidence type="ECO:0000256" key="2">
    <source>
        <dbReference type="SAM" id="MobiDB-lite"/>
    </source>
</evidence>
<accession>U6MVE4</accession>
<feature type="coiled-coil region" evidence="1">
    <location>
        <begin position="213"/>
        <end position="272"/>
    </location>
</feature>
<keyword evidence="3" id="KW-1133">Transmembrane helix</keyword>
<dbReference type="AlphaFoldDB" id="U6MVE4"/>
<evidence type="ECO:0000256" key="1">
    <source>
        <dbReference type="SAM" id="Coils"/>
    </source>
</evidence>